<accession>A0A4P2PX84</accession>
<dbReference type="InterPro" id="IPR054357">
    <property type="entry name" value="MFE-2_N"/>
</dbReference>
<organism evidence="3 4">
    <name type="scientific">Sorangium cellulosum</name>
    <name type="common">Polyangium cellulosum</name>
    <dbReference type="NCBI Taxonomy" id="56"/>
    <lineage>
        <taxon>Bacteria</taxon>
        <taxon>Pseudomonadati</taxon>
        <taxon>Myxococcota</taxon>
        <taxon>Polyangia</taxon>
        <taxon>Polyangiales</taxon>
        <taxon>Polyangiaceae</taxon>
        <taxon>Sorangium</taxon>
    </lineage>
</organism>
<dbReference type="InterPro" id="IPR029069">
    <property type="entry name" value="HotDog_dom_sf"/>
</dbReference>
<dbReference type="Proteomes" id="UP000295781">
    <property type="component" value="Chromosome"/>
</dbReference>
<evidence type="ECO:0000313" key="4">
    <source>
        <dbReference type="Proteomes" id="UP000295781"/>
    </source>
</evidence>
<dbReference type="Gene3D" id="3.10.129.10">
    <property type="entry name" value="Hotdog Thioesterase"/>
    <property type="match status" value="1"/>
</dbReference>
<dbReference type="GO" id="GO:0003857">
    <property type="term" value="F:(3S)-3-hydroxyacyl-CoA dehydrogenase (NAD+) activity"/>
    <property type="evidence" value="ECO:0007669"/>
    <property type="project" value="TreeGrafter"/>
</dbReference>
<reference evidence="3 4" key="1">
    <citation type="submission" date="2015-09" db="EMBL/GenBank/DDBJ databases">
        <title>Sorangium comparison.</title>
        <authorList>
            <person name="Zaburannyi N."/>
            <person name="Bunk B."/>
            <person name="Overmann J."/>
            <person name="Mueller R."/>
        </authorList>
    </citation>
    <scope>NUCLEOTIDE SEQUENCE [LARGE SCALE GENOMIC DNA]</scope>
    <source>
        <strain evidence="3 4">So ceGT47</strain>
    </source>
</reference>
<feature type="domain" description="MaoC-like" evidence="1">
    <location>
        <begin position="161"/>
        <end position="252"/>
    </location>
</feature>
<gene>
    <name evidence="3" type="ORF">SOCEGT47_018320</name>
</gene>
<dbReference type="SUPFAM" id="SSF54637">
    <property type="entry name" value="Thioesterase/thiol ester dehydrase-isomerase"/>
    <property type="match status" value="2"/>
</dbReference>
<dbReference type="GO" id="GO:0004300">
    <property type="term" value="F:enoyl-CoA hydratase activity"/>
    <property type="evidence" value="ECO:0007669"/>
    <property type="project" value="TreeGrafter"/>
</dbReference>
<dbReference type="Pfam" id="PF22622">
    <property type="entry name" value="MFE-2_hydrat-2_N"/>
    <property type="match status" value="1"/>
</dbReference>
<evidence type="ECO:0000259" key="1">
    <source>
        <dbReference type="Pfam" id="PF01575"/>
    </source>
</evidence>
<dbReference type="AlphaFoldDB" id="A0A4P2PX84"/>
<proteinExistence type="predicted"/>
<dbReference type="GO" id="GO:0006635">
    <property type="term" value="P:fatty acid beta-oxidation"/>
    <property type="evidence" value="ECO:0007669"/>
    <property type="project" value="TreeGrafter"/>
</dbReference>
<evidence type="ECO:0000259" key="2">
    <source>
        <dbReference type="Pfam" id="PF22622"/>
    </source>
</evidence>
<dbReference type="PANTHER" id="PTHR13078:SF56">
    <property type="entry name" value="PEROXISOMAL MULTIFUNCTIONAL ENZYME TYPE 2"/>
    <property type="match status" value="1"/>
</dbReference>
<dbReference type="EMBL" id="CP012670">
    <property type="protein sequence ID" value="AUX21350.1"/>
    <property type="molecule type" value="Genomic_DNA"/>
</dbReference>
<dbReference type="PANTHER" id="PTHR13078">
    <property type="entry name" value="PEROXISOMAL MULTIFUNCTIONAL ENZYME TYPE 2-RELATED"/>
    <property type="match status" value="1"/>
</dbReference>
<sequence>MPLNSSMVGHTTKPSAFTYTWKTLATYALGIGARREELEYVYESAPGGMKVYPTFGVIPSQGAVFEALEAVGAELPLIVHGGQTLRVHRPLPTSGGTLTTRATVAGIYDLKKFAQVLVETKTTLDDAPIFDTVWSIIVRGVGGFGGPRPPQSETPAPVPKDREPDWVVEEATSPEQALLYRLSGDENPLHADPEVAAKAGFSQGPILHGLCTFGFAARAIIRKAAGGDASRLRAYGAQFRKPVWPGDTLITKGYALEGGKVAVVTSVKGRPDPVLTSAWAEIG</sequence>
<dbReference type="GO" id="GO:0044594">
    <property type="term" value="F:17-beta-hydroxysteroid dehydrogenase (NAD+) activity"/>
    <property type="evidence" value="ECO:0007669"/>
    <property type="project" value="TreeGrafter"/>
</dbReference>
<protein>
    <submittedName>
        <fullName evidence="3">3-alpha,7-alpha, 12-alpha-trihydroxy-5-beta-cholest-24-enoyl-CoA hydratase</fullName>
    </submittedName>
</protein>
<dbReference type="Pfam" id="PF01575">
    <property type="entry name" value="MaoC_dehydratas"/>
    <property type="match status" value="1"/>
</dbReference>
<feature type="domain" description="Peroxisomal multifunctional enzyme type 2-like N-terminal" evidence="2">
    <location>
        <begin position="17"/>
        <end position="140"/>
    </location>
</feature>
<dbReference type="OrthoDB" id="9800237at2"/>
<name>A0A4P2PX84_SORCE</name>
<dbReference type="CDD" id="cd03448">
    <property type="entry name" value="HDE_HSD"/>
    <property type="match status" value="1"/>
</dbReference>
<evidence type="ECO:0000313" key="3">
    <source>
        <dbReference type="EMBL" id="AUX21350.1"/>
    </source>
</evidence>
<dbReference type="InterPro" id="IPR002539">
    <property type="entry name" value="MaoC-like_dom"/>
</dbReference>
<dbReference type="RefSeq" id="WP_129346687.1">
    <property type="nucleotide sequence ID" value="NZ_CP012670.1"/>
</dbReference>